<evidence type="ECO:0000313" key="3">
    <source>
        <dbReference type="Proteomes" id="UP001567537"/>
    </source>
</evidence>
<comment type="caution">
    <text evidence="2">The sequence shown here is derived from an EMBL/GenBank/DDBJ whole genome shotgun (WGS) entry which is preliminary data.</text>
</comment>
<dbReference type="Gene3D" id="3.40.50.150">
    <property type="entry name" value="Vaccinia Virus protein VP39"/>
    <property type="match status" value="1"/>
</dbReference>
<protein>
    <submittedName>
        <fullName evidence="2">Protein-L-isoaspartate(D-aspartate) O-methyltransferase</fullName>
    </submittedName>
</protein>
<accession>A0ABV4ITA5</accession>
<dbReference type="SUPFAM" id="SSF53335">
    <property type="entry name" value="S-adenosyl-L-methionine-dependent methyltransferases"/>
    <property type="match status" value="1"/>
</dbReference>
<gene>
    <name evidence="2" type="ORF">KYY02_03905</name>
</gene>
<feature type="region of interest" description="Disordered" evidence="1">
    <location>
        <begin position="141"/>
        <end position="160"/>
    </location>
</feature>
<evidence type="ECO:0000313" key="2">
    <source>
        <dbReference type="EMBL" id="MEZ3177889.1"/>
    </source>
</evidence>
<dbReference type="InterPro" id="IPR029063">
    <property type="entry name" value="SAM-dependent_MTases_sf"/>
</dbReference>
<proteinExistence type="predicted"/>
<evidence type="ECO:0000256" key="1">
    <source>
        <dbReference type="SAM" id="MobiDB-lite"/>
    </source>
</evidence>
<sequence length="272" mass="29619">MLEALGVEDGDAIGEVATGTGYNAALICHRSGDKNLVTVEVDAHLTRLAKARLGEVGYHPTVRTADARTGFPADTPLDRLIITCGFDAFSYVLARGVRPGGVIVCPLGWGNARMTVGGDGTLLGRFLAGGSYFMKARDENSTDGVPYPEQPGNPTHRHAAFDPRDLGDEGFRFMHSLVVGEVGEAQEMSGGTVTGHRMWTSDGSWAHVEDGTVHQSGPRKLWDTAERAYEWFESHGHPTRERFGVTVTPEGQTYWLDEPGQELPQEWLSHRS</sequence>
<organism evidence="2 3">
    <name type="scientific">Streptomyces pimonensis</name>
    <dbReference type="NCBI Taxonomy" id="2860288"/>
    <lineage>
        <taxon>Bacteria</taxon>
        <taxon>Bacillati</taxon>
        <taxon>Actinomycetota</taxon>
        <taxon>Actinomycetes</taxon>
        <taxon>Kitasatosporales</taxon>
        <taxon>Streptomycetaceae</taxon>
        <taxon>Streptomyces</taxon>
    </lineage>
</organism>
<name>A0ABV4ITA5_9ACTN</name>
<keyword evidence="3" id="KW-1185">Reference proteome</keyword>
<reference evidence="2 3" key="1">
    <citation type="journal article" date="2021" name="Res Sq">
        <title>Streptomyces Pimoensis sp. nov., Isolated From the Taklimakan Desert in Xinjiang, China.</title>
        <authorList>
            <person name="Zhang P."/>
            <person name="Luo X."/>
            <person name="Luo X."/>
            <person name="Liu Z."/>
            <person name="Xia Z."/>
            <person name="Wan C."/>
            <person name="zhang L."/>
        </authorList>
    </citation>
    <scope>NUCLEOTIDE SEQUENCE [LARGE SCALE GENOMIC DNA]</scope>
    <source>
        <strain evidence="2 3">TRM75549</strain>
    </source>
</reference>
<dbReference type="EMBL" id="JAHWZY010000002">
    <property type="protein sequence ID" value="MEZ3177889.1"/>
    <property type="molecule type" value="Genomic_DNA"/>
</dbReference>
<dbReference type="Pfam" id="PF01135">
    <property type="entry name" value="PCMT"/>
    <property type="match status" value="1"/>
</dbReference>
<dbReference type="CDD" id="cd02440">
    <property type="entry name" value="AdoMet_MTases"/>
    <property type="match status" value="1"/>
</dbReference>
<dbReference type="Proteomes" id="UP001567537">
    <property type="component" value="Unassembled WGS sequence"/>
</dbReference>